<dbReference type="InterPro" id="IPR036465">
    <property type="entry name" value="vWFA_dom_sf"/>
</dbReference>
<evidence type="ECO:0008006" key="3">
    <source>
        <dbReference type="Google" id="ProtNLM"/>
    </source>
</evidence>
<feature type="region of interest" description="Disordered" evidence="1">
    <location>
        <begin position="244"/>
        <end position="360"/>
    </location>
</feature>
<dbReference type="AlphaFoldDB" id="A0A0F9SU40"/>
<dbReference type="EMBL" id="LAZR01002232">
    <property type="protein sequence ID" value="KKN32718.1"/>
    <property type="molecule type" value="Genomic_DNA"/>
</dbReference>
<name>A0A0F9SU40_9ZZZZ</name>
<proteinExistence type="predicted"/>
<feature type="compositionally biased region" description="Basic and acidic residues" evidence="1">
    <location>
        <begin position="340"/>
        <end position="359"/>
    </location>
</feature>
<protein>
    <recommendedName>
        <fullName evidence="3">VWFA domain-containing protein</fullName>
    </recommendedName>
</protein>
<reference evidence="2" key="1">
    <citation type="journal article" date="2015" name="Nature">
        <title>Complex archaea that bridge the gap between prokaryotes and eukaryotes.</title>
        <authorList>
            <person name="Spang A."/>
            <person name="Saw J.H."/>
            <person name="Jorgensen S.L."/>
            <person name="Zaremba-Niedzwiedzka K."/>
            <person name="Martijn J."/>
            <person name="Lind A.E."/>
            <person name="van Eijk R."/>
            <person name="Schleper C."/>
            <person name="Guy L."/>
            <person name="Ettema T.J."/>
        </authorList>
    </citation>
    <scope>NUCLEOTIDE SEQUENCE</scope>
</reference>
<evidence type="ECO:0000256" key="1">
    <source>
        <dbReference type="SAM" id="MobiDB-lite"/>
    </source>
</evidence>
<evidence type="ECO:0000313" key="2">
    <source>
        <dbReference type="EMBL" id="KKN32718.1"/>
    </source>
</evidence>
<feature type="compositionally biased region" description="Acidic residues" evidence="1">
    <location>
        <begin position="262"/>
        <end position="273"/>
    </location>
</feature>
<gene>
    <name evidence="2" type="ORF">LCGC14_0811040</name>
</gene>
<organism evidence="2">
    <name type="scientific">marine sediment metagenome</name>
    <dbReference type="NCBI Taxonomy" id="412755"/>
    <lineage>
        <taxon>unclassified sequences</taxon>
        <taxon>metagenomes</taxon>
        <taxon>ecological metagenomes</taxon>
    </lineage>
</organism>
<feature type="compositionally biased region" description="Acidic residues" evidence="1">
    <location>
        <begin position="299"/>
        <end position="333"/>
    </location>
</feature>
<accession>A0A0F9SU40</accession>
<dbReference type="SUPFAM" id="SSF53300">
    <property type="entry name" value="vWA-like"/>
    <property type="match status" value="1"/>
</dbReference>
<sequence length="680" mass="75342">MTKSLSDFWRTRRSYNKAIEMKTVLEDLKAFIEMAADEGNFNVSWGTTSRQEHGGGTEKNVVLSYIPLADVPTPFSGEAVDVVAGFAAHEAGHRIRDQRGQPVRLLSDSERPEGMTVSAERLIRNILEDAYIDHYLYVSKAPVLGTYIRHGRDWDMAQSRYAIDSEELKAKAQSEELTKLDILRLWIKYELYGFSSAEELKDFPDSVLGTLLSLAEITDTYCKKKGLVDAVAMYESIWGEIKGYAQPSKEDTQPSPDSGGEQSDDSDSGDGEDTQGVAFGTDQPPEDNPDGDSNKGNSEGEDAEEDEDGESEEDRNEDEQDGDDENDKDDDGSSGESEIGADKDEEQRGLPDPVDRPGEDTAEMDALYDAALPCQDEERHVIPESLSQAVEDAIVLDKEDITQSVIEEFKDEHFFDAMLDQYHSNIIVEKAATITLPDQDDMVSRSIRQIFNFRKRRKTRHSRGTEEGTVSQTRLYRAGMSDMHLYEKRDIKDSLDINVCILCDMSSSVASSQDILSQCVNSLALGLSRRKGVKVCALAYNSPGLGGKGNDVHIFRLFETGDKKVGFCKADGGTPTVAAIGAVPGLMRKLLGRANDNLLIHITDGYAHDEQYLKTSIADLIGVLAKKYNIDTYCLAILRDHVGQAVLLEKAYGKSYEGLNSYEELPEALTKLLYNLLVTS</sequence>
<comment type="caution">
    <text evidence="2">The sequence shown here is derived from an EMBL/GenBank/DDBJ whole genome shotgun (WGS) entry which is preliminary data.</text>
</comment>
<dbReference type="Gene3D" id="3.40.50.410">
    <property type="entry name" value="von Willebrand factor, type A domain"/>
    <property type="match status" value="1"/>
</dbReference>